<comment type="caution">
    <text evidence="1">The sequence shown here is derived from an EMBL/GenBank/DDBJ whole genome shotgun (WGS) entry which is preliminary data.</text>
</comment>
<gene>
    <name evidence="1" type="ORF">BV25DRAFT_1821241</name>
</gene>
<proteinExistence type="predicted"/>
<accession>A0ACB8TDE9</accession>
<name>A0ACB8TDE9_9AGAM</name>
<evidence type="ECO:0000313" key="2">
    <source>
        <dbReference type="Proteomes" id="UP000814140"/>
    </source>
</evidence>
<protein>
    <submittedName>
        <fullName evidence="1">Uncharacterized protein</fullName>
    </submittedName>
</protein>
<dbReference type="EMBL" id="MU277193">
    <property type="protein sequence ID" value="KAI0066323.1"/>
    <property type="molecule type" value="Genomic_DNA"/>
</dbReference>
<dbReference type="Proteomes" id="UP000814140">
    <property type="component" value="Unassembled WGS sequence"/>
</dbReference>
<reference evidence="1" key="2">
    <citation type="journal article" date="2022" name="New Phytol.">
        <title>Evolutionary transition to the ectomycorrhizal habit in the genomes of a hyperdiverse lineage of mushroom-forming fungi.</title>
        <authorList>
            <person name="Looney B."/>
            <person name="Miyauchi S."/>
            <person name="Morin E."/>
            <person name="Drula E."/>
            <person name="Courty P.E."/>
            <person name="Kohler A."/>
            <person name="Kuo A."/>
            <person name="LaButti K."/>
            <person name="Pangilinan J."/>
            <person name="Lipzen A."/>
            <person name="Riley R."/>
            <person name="Andreopoulos W."/>
            <person name="He G."/>
            <person name="Johnson J."/>
            <person name="Nolan M."/>
            <person name="Tritt A."/>
            <person name="Barry K.W."/>
            <person name="Grigoriev I.V."/>
            <person name="Nagy L.G."/>
            <person name="Hibbett D."/>
            <person name="Henrissat B."/>
            <person name="Matheny P.B."/>
            <person name="Labbe J."/>
            <person name="Martin F.M."/>
        </authorList>
    </citation>
    <scope>NUCLEOTIDE SEQUENCE</scope>
    <source>
        <strain evidence="1">HHB10654</strain>
    </source>
</reference>
<evidence type="ECO:0000313" key="1">
    <source>
        <dbReference type="EMBL" id="KAI0066323.1"/>
    </source>
</evidence>
<organism evidence="1 2">
    <name type="scientific">Artomyces pyxidatus</name>
    <dbReference type="NCBI Taxonomy" id="48021"/>
    <lineage>
        <taxon>Eukaryota</taxon>
        <taxon>Fungi</taxon>
        <taxon>Dikarya</taxon>
        <taxon>Basidiomycota</taxon>
        <taxon>Agaricomycotina</taxon>
        <taxon>Agaricomycetes</taxon>
        <taxon>Russulales</taxon>
        <taxon>Auriscalpiaceae</taxon>
        <taxon>Artomyces</taxon>
    </lineage>
</organism>
<reference evidence="1" key="1">
    <citation type="submission" date="2021-03" db="EMBL/GenBank/DDBJ databases">
        <authorList>
            <consortium name="DOE Joint Genome Institute"/>
            <person name="Ahrendt S."/>
            <person name="Looney B.P."/>
            <person name="Miyauchi S."/>
            <person name="Morin E."/>
            <person name="Drula E."/>
            <person name="Courty P.E."/>
            <person name="Chicoki N."/>
            <person name="Fauchery L."/>
            <person name="Kohler A."/>
            <person name="Kuo A."/>
            <person name="Labutti K."/>
            <person name="Pangilinan J."/>
            <person name="Lipzen A."/>
            <person name="Riley R."/>
            <person name="Andreopoulos W."/>
            <person name="He G."/>
            <person name="Johnson J."/>
            <person name="Barry K.W."/>
            <person name="Grigoriev I.V."/>
            <person name="Nagy L."/>
            <person name="Hibbett D."/>
            <person name="Henrissat B."/>
            <person name="Matheny P.B."/>
            <person name="Labbe J."/>
            <person name="Martin F."/>
        </authorList>
    </citation>
    <scope>NUCLEOTIDE SEQUENCE</scope>
    <source>
        <strain evidence="1">HHB10654</strain>
    </source>
</reference>
<keyword evidence="2" id="KW-1185">Reference proteome</keyword>
<sequence length="443" mass="47570">MPLASSGPWLSIGRQVLHAPSINPSRALHTFPRPPPSSSAQRLVQQTKGLFKALLGHLTTPGLRQPGRSLHAVATRYPTIQSGLSLPVRHALARPFGAPKLPHPPAVPRSIAQVGLGTARNFTTGRPIFQSLADNVPIAGRAFVEADWEMKMKEERKLQLRKAKRSQKAKARRAVRAQEVEFHPAAAPEVETVAELNHYFPEPAAPAVTTTLLIPLAPTPTSRLPLAPSPVETRHPLLPFSELSALHYDHMQHATRVSELFARLDGANVWGGGAQCDVYGDRRGASVLRVRFAGWEAKAVRGVIGESGSGWCVLEEERAPSDADESDLEAILEHMSAAASDFPHAPDGVDPSQSVVLPTLDFSASSPVYAPPRAPSRSGMSSVFGSDVHPSDFDTFSDAGSFSDGSGSCVEPPPASIRSSGWIGFSSSFVQRMEDDGPREALF</sequence>